<evidence type="ECO:0000313" key="2">
    <source>
        <dbReference type="EMBL" id="OCG72687.1"/>
    </source>
</evidence>
<dbReference type="AlphaFoldDB" id="A0A1B9N7W7"/>
<evidence type="ECO:0000313" key="3">
    <source>
        <dbReference type="Proteomes" id="UP000093355"/>
    </source>
</evidence>
<organism evidence="2 3">
    <name type="scientific">Microbacterium sediminis</name>
    <dbReference type="NCBI Taxonomy" id="904291"/>
    <lineage>
        <taxon>Bacteria</taxon>
        <taxon>Bacillati</taxon>
        <taxon>Actinomycetota</taxon>
        <taxon>Actinomycetes</taxon>
        <taxon>Micrococcales</taxon>
        <taxon>Microbacteriaceae</taxon>
        <taxon>Microbacterium</taxon>
    </lineage>
</organism>
<accession>A0A1B9N7W7</accession>
<gene>
    <name evidence="2" type="ORF">A7J15_10645</name>
</gene>
<dbReference type="InterPro" id="IPR021375">
    <property type="entry name" value="DUF2997"/>
</dbReference>
<reference evidence="2 3" key="1">
    <citation type="submission" date="2016-05" db="EMBL/GenBank/DDBJ databases">
        <authorList>
            <person name="Lavstsen T."/>
            <person name="Jespersen J.S."/>
        </authorList>
    </citation>
    <scope>NUCLEOTIDE SEQUENCE [LARGE SCALE GENOMIC DNA]</scope>
    <source>
        <strain evidence="2 3">YLB-01</strain>
    </source>
</reference>
<dbReference type="Proteomes" id="UP000093355">
    <property type="component" value="Unassembled WGS sequence"/>
</dbReference>
<sequence>MTEKQLIVRVHADGTIDAETVGMYGDECLEYFDALEDLLDAQTASSAYTADSDRASAETTQAARTVRDEGA</sequence>
<proteinExistence type="predicted"/>
<dbReference type="OrthoDB" id="7067000at2"/>
<keyword evidence="3" id="KW-1185">Reference proteome</keyword>
<dbReference type="STRING" id="904291.A7J15_10645"/>
<protein>
    <submittedName>
        <fullName evidence="2">Uncharacterized protein</fullName>
    </submittedName>
</protein>
<evidence type="ECO:0000256" key="1">
    <source>
        <dbReference type="SAM" id="MobiDB-lite"/>
    </source>
</evidence>
<name>A0A1B9N7W7_9MICO</name>
<comment type="caution">
    <text evidence="2">The sequence shown here is derived from an EMBL/GenBank/DDBJ whole genome shotgun (WGS) entry which is preliminary data.</text>
</comment>
<feature type="region of interest" description="Disordered" evidence="1">
    <location>
        <begin position="47"/>
        <end position="71"/>
    </location>
</feature>
<dbReference type="Pfam" id="PF11211">
    <property type="entry name" value="DUF2997"/>
    <property type="match status" value="1"/>
</dbReference>
<dbReference type="EMBL" id="LXMD01000029">
    <property type="protein sequence ID" value="OCG72687.1"/>
    <property type="molecule type" value="Genomic_DNA"/>
</dbReference>
<dbReference type="RefSeq" id="WP_067027757.1">
    <property type="nucleotide sequence ID" value="NZ_CP038256.1"/>
</dbReference>